<proteinExistence type="predicted"/>
<evidence type="ECO:0000259" key="1">
    <source>
        <dbReference type="Pfam" id="PF14300"/>
    </source>
</evidence>
<dbReference type="Gene3D" id="1.20.1420.60">
    <property type="match status" value="1"/>
</dbReference>
<comment type="caution">
    <text evidence="2">The sequence shown here is derived from an EMBL/GenBank/DDBJ whole genome shotgun (WGS) entry which is preliminary data.</text>
</comment>
<dbReference type="AlphaFoldDB" id="A0A326S1I9"/>
<reference evidence="2 3" key="1">
    <citation type="submission" date="2018-06" db="EMBL/GenBank/DDBJ databases">
        <title>Genomic Encyclopedia of Archaeal and Bacterial Type Strains, Phase II (KMG-II): from individual species to whole genera.</title>
        <authorList>
            <person name="Goeker M."/>
        </authorList>
    </citation>
    <scope>NUCLEOTIDE SEQUENCE [LARGE SCALE GENOMIC DNA]</scope>
    <source>
        <strain evidence="2 3">T4</strain>
    </source>
</reference>
<evidence type="ECO:0000313" key="2">
    <source>
        <dbReference type="EMBL" id="PZV87447.1"/>
    </source>
</evidence>
<evidence type="ECO:0000313" key="3">
    <source>
        <dbReference type="Proteomes" id="UP000248917"/>
    </source>
</evidence>
<dbReference type="Pfam" id="PF14300">
    <property type="entry name" value="DMP19"/>
    <property type="match status" value="1"/>
</dbReference>
<organism evidence="2 3">
    <name type="scientific">Algoriphagus aquaeductus</name>
    <dbReference type="NCBI Taxonomy" id="475299"/>
    <lineage>
        <taxon>Bacteria</taxon>
        <taxon>Pseudomonadati</taxon>
        <taxon>Bacteroidota</taxon>
        <taxon>Cytophagia</taxon>
        <taxon>Cytophagales</taxon>
        <taxon>Cyclobacteriaceae</taxon>
        <taxon>Algoriphagus</taxon>
    </lineage>
</organism>
<dbReference type="Gene3D" id="3.90.930.1">
    <property type="match status" value="1"/>
</dbReference>
<name>A0A326S1I9_9BACT</name>
<sequence length="572" mass="67375">MSQSLRIIFQVTSFLGIFLFTQPLAAQQVKLEKPLLKDFEDLDFPRIQKADYYSLQKVYLISKIEDGLPQWYNESQRAQLIQKLRPEIKELYFWLYLDGQVSNGGFEQFYSNGFAYMIPEIKKFYQRVGDEKGLEILGKSETWYQNRPKEEVWMDFTLQHLDQEFFANDDYSERKIEAYVRANSHLYVRDENGDLFPQNYSGKLVSIDPVRKEKKEVEVKDNLVVGPVKLFTLDGTPIEELNFEYGRQLGSQKYFDESGRLEREEILYPSADYKDIRYFYPNGQVKISLRQNLDGTMIGDYSRYHENGSLAFTYHLDEYGNHTAPYFQFYPDGSKKLEVDRRGEEPKYINYWDENGIQLLKNGTGEYSYIYAYGGDSILYEYQFVDYKKHGIQRETRNGVLVKYTEMNYGQYDGYHREYYPNGRLKEEYLMKANKVVSHRSQKRFENPVLRINIRTYESGSWIKSLELEEPEVYPVLVNWNEVKDQIVVPLEVFEEYPDETVITANYLLHIDSKGAISGYDLSYSDNESVTNASEKIFPSLNFIPGTRAGENVDSYLGFRIWLWLEEGNPTN</sequence>
<dbReference type="OrthoDB" id="7989464at2"/>
<dbReference type="EMBL" id="QKTX01000001">
    <property type="protein sequence ID" value="PZV87447.1"/>
    <property type="molecule type" value="Genomic_DNA"/>
</dbReference>
<feature type="domain" description="DNA mimic protein DMP19 C-terminal" evidence="1">
    <location>
        <begin position="83"/>
        <end position="183"/>
    </location>
</feature>
<accession>A0A326S1I9</accession>
<dbReference type="InterPro" id="IPR025402">
    <property type="entry name" value="DMP19_C"/>
</dbReference>
<keyword evidence="3" id="KW-1185">Reference proteome</keyword>
<gene>
    <name evidence="2" type="ORF">CLV31_101320</name>
</gene>
<protein>
    <submittedName>
        <fullName evidence="2">Antitoxin component YwqK of YwqJK toxin-antitoxin module</fullName>
    </submittedName>
</protein>
<dbReference type="SUPFAM" id="SSF82185">
    <property type="entry name" value="Histone H3 K4-specific methyltransferase SET7/9 N-terminal domain"/>
    <property type="match status" value="2"/>
</dbReference>
<dbReference type="Proteomes" id="UP000248917">
    <property type="component" value="Unassembled WGS sequence"/>
</dbReference>